<dbReference type="SUPFAM" id="SSF103473">
    <property type="entry name" value="MFS general substrate transporter"/>
    <property type="match status" value="1"/>
</dbReference>
<evidence type="ECO:0000256" key="3">
    <source>
        <dbReference type="ARBA" id="ARBA00022692"/>
    </source>
</evidence>
<feature type="transmembrane region" description="Helical" evidence="6">
    <location>
        <begin position="84"/>
        <end position="101"/>
    </location>
</feature>
<sequence>MRQTRTTWWGCRAHVVYTIVVFVVLASLDNAAIALIPSMIPQLRGSLGVGTAALGILTGAQVLVTAVTAVGWGYLADQRARKQLLLWGTLIWSAAMGASAFTDSFVVLFALQIVAGIGLGSIASVGFSVISDFVAPARRGLAMSFWGLSQGIGTLIGSLLASQAGAISSRAPFLILAGAGLVFSLLFLVAFEPPRGFKEPELASLFDEGEIYDYDIDPSQLDELVAVRTNRWLVLQGLTAQIAYGSLIWVPLLYQEKVIAEGYSQATGQQVGGLFAAMFSIGALFSILAGHIGDRWQHKNLSGRAYVSAIGILGAVPFFLLFFWVPLRGLEVTEGASTLILLGEVLTAILTNPWVALAFGSAVIALALTSADSPNWFALIADVNVPEHRGTVFGVGNL</sequence>
<evidence type="ECO:0000256" key="2">
    <source>
        <dbReference type="ARBA" id="ARBA00022448"/>
    </source>
</evidence>
<evidence type="ECO:0000256" key="5">
    <source>
        <dbReference type="ARBA" id="ARBA00023136"/>
    </source>
</evidence>
<feature type="transmembrane region" description="Helical" evidence="6">
    <location>
        <begin position="345"/>
        <end position="368"/>
    </location>
</feature>
<evidence type="ECO:0000313" key="8">
    <source>
        <dbReference type="EMBL" id="VAV93866.1"/>
    </source>
</evidence>
<keyword evidence="4 6" id="KW-1133">Transmembrane helix</keyword>
<accession>A0A3B0RZ76</accession>
<protein>
    <submittedName>
        <fullName evidence="8">4-hydroxybenzoate transporter</fullName>
    </submittedName>
</protein>
<organism evidence="8">
    <name type="scientific">hydrothermal vent metagenome</name>
    <dbReference type="NCBI Taxonomy" id="652676"/>
    <lineage>
        <taxon>unclassified sequences</taxon>
        <taxon>metagenomes</taxon>
        <taxon>ecological metagenomes</taxon>
    </lineage>
</organism>
<dbReference type="InterPro" id="IPR020846">
    <property type="entry name" value="MFS_dom"/>
</dbReference>
<evidence type="ECO:0000256" key="1">
    <source>
        <dbReference type="ARBA" id="ARBA00004141"/>
    </source>
</evidence>
<dbReference type="PANTHER" id="PTHR23505">
    <property type="entry name" value="SPINSTER"/>
    <property type="match status" value="1"/>
</dbReference>
<feature type="transmembrane region" description="Helical" evidence="6">
    <location>
        <begin position="305"/>
        <end position="325"/>
    </location>
</feature>
<dbReference type="InterPro" id="IPR036259">
    <property type="entry name" value="MFS_trans_sf"/>
</dbReference>
<evidence type="ECO:0000256" key="6">
    <source>
        <dbReference type="SAM" id="Phobius"/>
    </source>
</evidence>
<keyword evidence="5 6" id="KW-0472">Membrane</keyword>
<dbReference type="EMBL" id="UOEI01000109">
    <property type="protein sequence ID" value="VAV93866.1"/>
    <property type="molecule type" value="Genomic_DNA"/>
</dbReference>
<feature type="transmembrane region" description="Helical" evidence="6">
    <location>
        <begin position="232"/>
        <end position="254"/>
    </location>
</feature>
<feature type="non-terminal residue" evidence="8">
    <location>
        <position position="398"/>
    </location>
</feature>
<evidence type="ECO:0000256" key="4">
    <source>
        <dbReference type="ARBA" id="ARBA00022989"/>
    </source>
</evidence>
<dbReference type="GO" id="GO:0022857">
    <property type="term" value="F:transmembrane transporter activity"/>
    <property type="evidence" value="ECO:0007669"/>
    <property type="project" value="InterPro"/>
</dbReference>
<feature type="transmembrane region" description="Helical" evidence="6">
    <location>
        <begin position="107"/>
        <end position="129"/>
    </location>
</feature>
<reference evidence="8" key="1">
    <citation type="submission" date="2018-06" db="EMBL/GenBank/DDBJ databases">
        <authorList>
            <person name="Zhirakovskaya E."/>
        </authorList>
    </citation>
    <scope>NUCLEOTIDE SEQUENCE</scope>
</reference>
<feature type="transmembrane region" description="Helical" evidence="6">
    <location>
        <begin position="274"/>
        <end position="293"/>
    </location>
</feature>
<feature type="transmembrane region" description="Helical" evidence="6">
    <location>
        <begin position="15"/>
        <end position="40"/>
    </location>
</feature>
<dbReference type="AlphaFoldDB" id="A0A3B0RZ76"/>
<name>A0A3B0RZ76_9ZZZZ</name>
<proteinExistence type="predicted"/>
<dbReference type="Pfam" id="PF07690">
    <property type="entry name" value="MFS_1"/>
    <property type="match status" value="1"/>
</dbReference>
<dbReference type="InterPro" id="IPR044770">
    <property type="entry name" value="MFS_spinster-like"/>
</dbReference>
<dbReference type="PROSITE" id="PS50850">
    <property type="entry name" value="MFS"/>
    <property type="match status" value="1"/>
</dbReference>
<comment type="subcellular location">
    <subcellularLocation>
        <location evidence="1">Membrane</location>
        <topology evidence="1">Multi-pass membrane protein</topology>
    </subcellularLocation>
</comment>
<feature type="transmembrane region" description="Helical" evidence="6">
    <location>
        <begin position="52"/>
        <end position="72"/>
    </location>
</feature>
<dbReference type="PANTHER" id="PTHR23505:SF79">
    <property type="entry name" value="PROTEIN SPINSTER"/>
    <property type="match status" value="1"/>
</dbReference>
<dbReference type="InterPro" id="IPR011701">
    <property type="entry name" value="MFS"/>
</dbReference>
<dbReference type="GO" id="GO:0016020">
    <property type="term" value="C:membrane"/>
    <property type="evidence" value="ECO:0007669"/>
    <property type="project" value="UniProtKB-SubCell"/>
</dbReference>
<feature type="domain" description="Major facilitator superfamily (MFS) profile" evidence="7">
    <location>
        <begin position="15"/>
        <end position="398"/>
    </location>
</feature>
<gene>
    <name evidence="8" type="ORF">MNBD_ACTINO01-964</name>
</gene>
<evidence type="ECO:0000259" key="7">
    <source>
        <dbReference type="PROSITE" id="PS50850"/>
    </source>
</evidence>
<feature type="transmembrane region" description="Helical" evidence="6">
    <location>
        <begin position="173"/>
        <end position="191"/>
    </location>
</feature>
<keyword evidence="3 6" id="KW-0812">Transmembrane</keyword>
<feature type="transmembrane region" description="Helical" evidence="6">
    <location>
        <begin position="141"/>
        <end position="161"/>
    </location>
</feature>
<keyword evidence="2" id="KW-0813">Transport</keyword>
<dbReference type="Gene3D" id="1.20.1250.20">
    <property type="entry name" value="MFS general substrate transporter like domains"/>
    <property type="match status" value="1"/>
</dbReference>